<evidence type="ECO:0000256" key="3">
    <source>
        <dbReference type="ARBA" id="ARBA00022771"/>
    </source>
</evidence>
<dbReference type="Proteomes" id="UP001162131">
    <property type="component" value="Unassembled WGS sequence"/>
</dbReference>
<evidence type="ECO:0000256" key="5">
    <source>
        <dbReference type="PROSITE-ProRule" id="PRU00723"/>
    </source>
</evidence>
<dbReference type="PROSITE" id="PS50103">
    <property type="entry name" value="ZF_C3H1"/>
    <property type="match status" value="2"/>
</dbReference>
<evidence type="ECO:0000313" key="7">
    <source>
        <dbReference type="EMBL" id="CAG9334454.1"/>
    </source>
</evidence>
<evidence type="ECO:0000259" key="6">
    <source>
        <dbReference type="PROSITE" id="PS50103"/>
    </source>
</evidence>
<keyword evidence="1 5" id="KW-0479">Metal-binding</keyword>
<evidence type="ECO:0000256" key="2">
    <source>
        <dbReference type="ARBA" id="ARBA00022737"/>
    </source>
</evidence>
<keyword evidence="3 5" id="KW-0863">Zinc-finger</keyword>
<dbReference type="InterPro" id="IPR036855">
    <property type="entry name" value="Znf_CCCH_sf"/>
</dbReference>
<gene>
    <name evidence="7" type="ORF">BSTOLATCC_MIC61070</name>
</gene>
<feature type="zinc finger region" description="C3H1-type" evidence="5">
    <location>
        <begin position="62"/>
        <end position="90"/>
    </location>
</feature>
<dbReference type="GO" id="GO:0008270">
    <property type="term" value="F:zinc ion binding"/>
    <property type="evidence" value="ECO:0007669"/>
    <property type="project" value="UniProtKB-KW"/>
</dbReference>
<dbReference type="SUPFAM" id="SSF90229">
    <property type="entry name" value="CCCH zinc finger"/>
    <property type="match status" value="2"/>
</dbReference>
<dbReference type="InterPro" id="IPR045877">
    <property type="entry name" value="ZFP36-like"/>
</dbReference>
<keyword evidence="8" id="KW-1185">Reference proteome</keyword>
<dbReference type="EMBL" id="CAJZBQ010000058">
    <property type="protein sequence ID" value="CAG9334454.1"/>
    <property type="molecule type" value="Genomic_DNA"/>
</dbReference>
<feature type="domain" description="C3H1-type" evidence="6">
    <location>
        <begin position="62"/>
        <end position="90"/>
    </location>
</feature>
<name>A0AAU9KK75_9CILI</name>
<proteinExistence type="predicted"/>
<dbReference type="FunFam" id="4.10.1000.10:FF:000001">
    <property type="entry name" value="zinc finger CCCH domain-containing protein 15-like"/>
    <property type="match status" value="1"/>
</dbReference>
<comment type="caution">
    <text evidence="7">The sequence shown here is derived from an EMBL/GenBank/DDBJ whole genome shotgun (WGS) entry which is preliminary data.</text>
</comment>
<dbReference type="Gene3D" id="6.10.250.3220">
    <property type="match status" value="1"/>
</dbReference>
<dbReference type="Gene3D" id="4.10.1000.10">
    <property type="entry name" value="Zinc finger, CCCH-type"/>
    <property type="match status" value="1"/>
</dbReference>
<evidence type="ECO:0000256" key="1">
    <source>
        <dbReference type="ARBA" id="ARBA00022723"/>
    </source>
</evidence>
<feature type="domain" description="C3H1-type" evidence="6">
    <location>
        <begin position="31"/>
        <end position="58"/>
    </location>
</feature>
<dbReference type="Pfam" id="PF00642">
    <property type="entry name" value="zf-CCCH"/>
    <property type="match status" value="2"/>
</dbReference>
<dbReference type="PANTHER" id="PTHR12547:SF18">
    <property type="entry name" value="PROTEIN TIS11"/>
    <property type="match status" value="1"/>
</dbReference>
<dbReference type="InterPro" id="IPR000571">
    <property type="entry name" value="Znf_CCCH"/>
</dbReference>
<feature type="zinc finger region" description="C3H1-type" evidence="5">
    <location>
        <begin position="31"/>
        <end position="58"/>
    </location>
</feature>
<dbReference type="SMART" id="SM00356">
    <property type="entry name" value="ZnF_C3H1"/>
    <property type="match status" value="2"/>
</dbReference>
<evidence type="ECO:0000313" key="8">
    <source>
        <dbReference type="Proteomes" id="UP001162131"/>
    </source>
</evidence>
<dbReference type="AlphaFoldDB" id="A0AAU9KK75"/>
<dbReference type="PANTHER" id="PTHR12547">
    <property type="entry name" value="CCCH ZINC FINGER/TIS11-RELATED"/>
    <property type="match status" value="1"/>
</dbReference>
<dbReference type="GO" id="GO:0003729">
    <property type="term" value="F:mRNA binding"/>
    <property type="evidence" value="ECO:0007669"/>
    <property type="project" value="InterPro"/>
</dbReference>
<reference evidence="7" key="1">
    <citation type="submission" date="2021-09" db="EMBL/GenBank/DDBJ databases">
        <authorList>
            <consortium name="AG Swart"/>
            <person name="Singh M."/>
            <person name="Singh A."/>
            <person name="Seah K."/>
            <person name="Emmerich C."/>
        </authorList>
    </citation>
    <scope>NUCLEOTIDE SEQUENCE</scope>
    <source>
        <strain evidence="7">ATCC30299</strain>
    </source>
</reference>
<keyword evidence="2" id="KW-0677">Repeat</keyword>
<sequence>MGIKDKHQKIYAEAKPKGSFREQINDELNGRYKTELCKNWIEGKCNFGEFCNFAHGECELTTVNKSVCKQFQNYGYCLKGSNCLYIHIERVKGEYEMINDINRRRALIFNSINWE</sequence>
<protein>
    <recommendedName>
        <fullName evidence="6">C3H1-type domain-containing protein</fullName>
    </recommendedName>
</protein>
<keyword evidence="4 5" id="KW-0862">Zinc</keyword>
<evidence type="ECO:0000256" key="4">
    <source>
        <dbReference type="ARBA" id="ARBA00022833"/>
    </source>
</evidence>
<organism evidence="7 8">
    <name type="scientific">Blepharisma stoltei</name>
    <dbReference type="NCBI Taxonomy" id="1481888"/>
    <lineage>
        <taxon>Eukaryota</taxon>
        <taxon>Sar</taxon>
        <taxon>Alveolata</taxon>
        <taxon>Ciliophora</taxon>
        <taxon>Postciliodesmatophora</taxon>
        <taxon>Heterotrichea</taxon>
        <taxon>Heterotrichida</taxon>
        <taxon>Blepharismidae</taxon>
        <taxon>Blepharisma</taxon>
    </lineage>
</organism>
<accession>A0AAU9KK75</accession>